<dbReference type="EMBL" id="DS113547">
    <property type="protein sequence ID" value="EAY02095.1"/>
    <property type="molecule type" value="Genomic_DNA"/>
</dbReference>
<evidence type="ECO:0000256" key="8">
    <source>
        <dbReference type="ARBA" id="ARBA00022759"/>
    </source>
</evidence>
<dbReference type="Pfam" id="PF13691">
    <property type="entry name" value="Lactamase_B_4"/>
    <property type="match status" value="1"/>
</dbReference>
<keyword evidence="9" id="KW-0378">Hydrolase</keyword>
<dbReference type="STRING" id="5722.A2EZ46"/>
<dbReference type="Proteomes" id="UP000001542">
    <property type="component" value="Unassembled WGS sequence"/>
</dbReference>
<evidence type="ECO:0000256" key="3">
    <source>
        <dbReference type="ARBA" id="ARBA00007823"/>
    </source>
</evidence>
<dbReference type="PANTHER" id="PTHR12553:SF49">
    <property type="entry name" value="ZINC PHOSPHODIESTERASE ELAC PROTEIN 2"/>
    <property type="match status" value="1"/>
</dbReference>
<evidence type="ECO:0000313" key="13">
    <source>
        <dbReference type="Proteomes" id="UP000001542"/>
    </source>
</evidence>
<keyword evidence="5" id="KW-0819">tRNA processing</keyword>
<evidence type="ECO:0000259" key="11">
    <source>
        <dbReference type="Pfam" id="PF13691"/>
    </source>
</evidence>
<dbReference type="InParanoid" id="A2EZ46"/>
<dbReference type="GO" id="GO:0042781">
    <property type="term" value="F:3'-tRNA processing endoribonuclease activity"/>
    <property type="evidence" value="ECO:0007669"/>
    <property type="project" value="UniProtKB-EC"/>
</dbReference>
<evidence type="ECO:0000256" key="6">
    <source>
        <dbReference type="ARBA" id="ARBA00022722"/>
    </source>
</evidence>
<dbReference type="Gene3D" id="3.60.15.10">
    <property type="entry name" value="Ribonuclease Z/Hydroxyacylglutathione hydrolase-like"/>
    <property type="match status" value="1"/>
</dbReference>
<reference evidence="12" key="1">
    <citation type="submission" date="2006-10" db="EMBL/GenBank/DDBJ databases">
        <authorList>
            <person name="Amadeo P."/>
            <person name="Zhao Q."/>
            <person name="Wortman J."/>
            <person name="Fraser-Liggett C."/>
            <person name="Carlton J."/>
        </authorList>
    </citation>
    <scope>NUCLEOTIDE SEQUENCE</scope>
    <source>
        <strain evidence="12">G3</strain>
    </source>
</reference>
<keyword evidence="10" id="KW-0862">Zinc</keyword>
<dbReference type="OrthoDB" id="527344at2759"/>
<reference evidence="12" key="2">
    <citation type="journal article" date="2007" name="Science">
        <title>Draft genome sequence of the sexually transmitted pathogen Trichomonas vaginalis.</title>
        <authorList>
            <person name="Carlton J.M."/>
            <person name="Hirt R.P."/>
            <person name="Silva J.C."/>
            <person name="Delcher A.L."/>
            <person name="Schatz M."/>
            <person name="Zhao Q."/>
            <person name="Wortman J.R."/>
            <person name="Bidwell S.L."/>
            <person name="Alsmark U.C.M."/>
            <person name="Besteiro S."/>
            <person name="Sicheritz-Ponten T."/>
            <person name="Noel C.J."/>
            <person name="Dacks J.B."/>
            <person name="Foster P.G."/>
            <person name="Simillion C."/>
            <person name="Van de Peer Y."/>
            <person name="Miranda-Saavedra D."/>
            <person name="Barton G.J."/>
            <person name="Westrop G.D."/>
            <person name="Mueller S."/>
            <person name="Dessi D."/>
            <person name="Fiori P.L."/>
            <person name="Ren Q."/>
            <person name="Paulsen I."/>
            <person name="Zhang H."/>
            <person name="Bastida-Corcuera F.D."/>
            <person name="Simoes-Barbosa A."/>
            <person name="Brown M.T."/>
            <person name="Hayes R.D."/>
            <person name="Mukherjee M."/>
            <person name="Okumura C.Y."/>
            <person name="Schneider R."/>
            <person name="Smith A.J."/>
            <person name="Vanacova S."/>
            <person name="Villalvazo M."/>
            <person name="Haas B.J."/>
            <person name="Pertea M."/>
            <person name="Feldblyum T.V."/>
            <person name="Utterback T.R."/>
            <person name="Shu C.L."/>
            <person name="Osoegawa K."/>
            <person name="de Jong P.J."/>
            <person name="Hrdy I."/>
            <person name="Horvathova L."/>
            <person name="Zubacova Z."/>
            <person name="Dolezal P."/>
            <person name="Malik S.B."/>
            <person name="Logsdon J.M. Jr."/>
            <person name="Henze K."/>
            <person name="Gupta A."/>
            <person name="Wang C.C."/>
            <person name="Dunne R.L."/>
            <person name="Upcroft J.A."/>
            <person name="Upcroft P."/>
            <person name="White O."/>
            <person name="Salzberg S.L."/>
            <person name="Tang P."/>
            <person name="Chiu C.-H."/>
            <person name="Lee Y.-S."/>
            <person name="Embley T.M."/>
            <person name="Coombs G.H."/>
            <person name="Mottram J.C."/>
            <person name="Tachezy J."/>
            <person name="Fraser-Liggett C.M."/>
            <person name="Johnson P.J."/>
        </authorList>
    </citation>
    <scope>NUCLEOTIDE SEQUENCE [LARGE SCALE GENOMIC DNA]</scope>
    <source>
        <strain evidence="12">G3</strain>
    </source>
</reference>
<evidence type="ECO:0000256" key="1">
    <source>
        <dbReference type="ARBA" id="ARBA00000402"/>
    </source>
</evidence>
<dbReference type="GO" id="GO:0046872">
    <property type="term" value="F:metal ion binding"/>
    <property type="evidence" value="ECO:0007669"/>
    <property type="project" value="UniProtKB-KW"/>
</dbReference>
<name>A2EZ46_TRIV3</name>
<keyword evidence="7" id="KW-0479">Metal-binding</keyword>
<protein>
    <recommendedName>
        <fullName evidence="4">ribonuclease Z</fullName>
        <ecNumber evidence="4">3.1.26.11</ecNumber>
    </recommendedName>
</protein>
<evidence type="ECO:0000313" key="12">
    <source>
        <dbReference type="EMBL" id="EAY02095.1"/>
    </source>
</evidence>
<evidence type="ECO:0000256" key="7">
    <source>
        <dbReference type="ARBA" id="ARBA00022723"/>
    </source>
</evidence>
<keyword evidence="13" id="KW-1185">Reference proteome</keyword>
<organism evidence="12 13">
    <name type="scientific">Trichomonas vaginalis (strain ATCC PRA-98 / G3)</name>
    <dbReference type="NCBI Taxonomy" id="412133"/>
    <lineage>
        <taxon>Eukaryota</taxon>
        <taxon>Metamonada</taxon>
        <taxon>Parabasalia</taxon>
        <taxon>Trichomonadida</taxon>
        <taxon>Trichomonadidae</taxon>
        <taxon>Trichomonas</taxon>
    </lineage>
</organism>
<comment type="cofactor">
    <cofactor evidence="2">
        <name>Zn(2+)</name>
        <dbReference type="ChEBI" id="CHEBI:29105"/>
    </cofactor>
</comment>
<dbReference type="AlphaFoldDB" id="A2EZ46"/>
<dbReference type="VEuPathDB" id="TrichDB:TVAG_465870"/>
<accession>A2EZ46</accession>
<evidence type="ECO:0000256" key="9">
    <source>
        <dbReference type="ARBA" id="ARBA00022801"/>
    </source>
</evidence>
<keyword evidence="6" id="KW-0540">Nuclease</keyword>
<dbReference type="InterPro" id="IPR027794">
    <property type="entry name" value="tRNase_Z_dom"/>
</dbReference>
<feature type="domain" description="tRNase Z endonuclease" evidence="11">
    <location>
        <begin position="8"/>
        <end position="64"/>
    </location>
</feature>
<dbReference type="SUPFAM" id="SSF56281">
    <property type="entry name" value="Metallo-hydrolase/oxidoreductase"/>
    <property type="match status" value="1"/>
</dbReference>
<evidence type="ECO:0000256" key="4">
    <source>
        <dbReference type="ARBA" id="ARBA00012477"/>
    </source>
</evidence>
<proteinExistence type="inferred from homology"/>
<evidence type="ECO:0000256" key="2">
    <source>
        <dbReference type="ARBA" id="ARBA00001947"/>
    </source>
</evidence>
<dbReference type="PANTHER" id="PTHR12553">
    <property type="entry name" value="ZINC PHOSPHODIESTERASE ELAC PROTEIN 2"/>
    <property type="match status" value="1"/>
</dbReference>
<evidence type="ECO:0000256" key="10">
    <source>
        <dbReference type="ARBA" id="ARBA00022833"/>
    </source>
</evidence>
<keyword evidence="8" id="KW-0255">Endonuclease</keyword>
<dbReference type="VEuPathDB" id="TrichDB:TVAGG3_0754400"/>
<gene>
    <name evidence="12" type="ORF">TVAG_485300</name>
</gene>
<sequence length="161" mass="18394">MKIEICFACHRTSDTSPSFFIQFDNGSYIFNVPDGTQRVFMDHRWKVSKIKAAFMTSLDENSTGGFLGMIFTMLSSENFVVPKLIGPKGLKEQLLCDFAYKDTPEYLPEISDFYSDENLTVKTIELTETIAFDIQLRSYPGKFLLIKLKNLVSLLVLFSEN</sequence>
<comment type="similarity">
    <text evidence="3">Belongs to the RNase Z family.</text>
</comment>
<dbReference type="EC" id="3.1.26.11" evidence="4"/>
<dbReference type="InterPro" id="IPR036866">
    <property type="entry name" value="RibonucZ/Hydroxyglut_hydro"/>
</dbReference>
<evidence type="ECO:0000256" key="5">
    <source>
        <dbReference type="ARBA" id="ARBA00022694"/>
    </source>
</evidence>
<dbReference type="InterPro" id="IPR047151">
    <property type="entry name" value="RNZ2-like"/>
</dbReference>
<comment type="catalytic activity">
    <reaction evidence="1">
        <text>Endonucleolytic cleavage of RNA, removing extra 3' nucleotides from tRNA precursor, generating 3' termini of tRNAs. A 3'-hydroxy group is left at the tRNA terminus and a 5'-phosphoryl group is left at the trailer molecule.</text>
        <dbReference type="EC" id="3.1.26.11"/>
    </reaction>
</comment>